<comment type="caution">
    <text evidence="5">The sequence shown here is derived from an EMBL/GenBank/DDBJ whole genome shotgun (WGS) entry which is preliminary data.</text>
</comment>
<dbReference type="PANTHER" id="PTHR44085:SF2">
    <property type="entry name" value="SEPIAPTERIN REDUCTASE"/>
    <property type="match status" value="1"/>
</dbReference>
<dbReference type="InterPro" id="IPR051721">
    <property type="entry name" value="Biopterin_syn/organic_redct"/>
</dbReference>
<dbReference type="EMBL" id="CATNWA010019353">
    <property type="protein sequence ID" value="CAI9612762.1"/>
    <property type="molecule type" value="Genomic_DNA"/>
</dbReference>
<keyword evidence="6" id="KW-1185">Reference proteome</keyword>
<dbReference type="Gene3D" id="3.40.50.720">
    <property type="entry name" value="NAD(P)-binding Rossmann-like Domain"/>
    <property type="match status" value="1"/>
</dbReference>
<evidence type="ECO:0000256" key="4">
    <source>
        <dbReference type="ARBA" id="ARBA00023002"/>
    </source>
</evidence>
<evidence type="ECO:0008006" key="7">
    <source>
        <dbReference type="Google" id="ProtNLM"/>
    </source>
</evidence>
<dbReference type="PANTHER" id="PTHR44085">
    <property type="entry name" value="SEPIAPTERIN REDUCTASE"/>
    <property type="match status" value="1"/>
</dbReference>
<dbReference type="SUPFAM" id="SSF51735">
    <property type="entry name" value="NAD(P)-binding Rossmann-fold domains"/>
    <property type="match status" value="1"/>
</dbReference>
<keyword evidence="4" id="KW-0560">Oxidoreductase</keyword>
<dbReference type="InterPro" id="IPR002347">
    <property type="entry name" value="SDR_fam"/>
</dbReference>
<evidence type="ECO:0000313" key="6">
    <source>
        <dbReference type="Proteomes" id="UP001162483"/>
    </source>
</evidence>
<evidence type="ECO:0000256" key="3">
    <source>
        <dbReference type="ARBA" id="ARBA00022857"/>
    </source>
</evidence>
<reference evidence="5" key="1">
    <citation type="submission" date="2023-05" db="EMBL/GenBank/DDBJ databases">
        <authorList>
            <person name="Stuckert A."/>
        </authorList>
    </citation>
    <scope>NUCLEOTIDE SEQUENCE</scope>
</reference>
<keyword evidence="3" id="KW-0521">NADP</keyword>
<accession>A0ABN9GTG2</accession>
<dbReference type="Pfam" id="PF00106">
    <property type="entry name" value="adh_short"/>
    <property type="match status" value="1"/>
</dbReference>
<sequence>MDRERSCSLGTVLCVLTGASRGLGRSLAWELCPRVAPGSALLLVARTEQALRVLSQELTLQYADIEVRWVAADLGTADGVKKTVQAAQELNGRDAAQRVLIINNAGSLGDVSRSFVEFMDPLEVDRYFSLNVSSALCLTSSPADGFPETAWATAAGGQHLIPGSPATVQVLDAVLCREGISGYDVQGVGRGGDRHPRTQLRTRLYMVHKKILLC</sequence>
<organism evidence="5 6">
    <name type="scientific">Staurois parvus</name>
    <dbReference type="NCBI Taxonomy" id="386267"/>
    <lineage>
        <taxon>Eukaryota</taxon>
        <taxon>Metazoa</taxon>
        <taxon>Chordata</taxon>
        <taxon>Craniata</taxon>
        <taxon>Vertebrata</taxon>
        <taxon>Euteleostomi</taxon>
        <taxon>Amphibia</taxon>
        <taxon>Batrachia</taxon>
        <taxon>Anura</taxon>
        <taxon>Neobatrachia</taxon>
        <taxon>Ranoidea</taxon>
        <taxon>Ranidae</taxon>
        <taxon>Staurois</taxon>
    </lineage>
</organism>
<proteinExistence type="predicted"/>
<evidence type="ECO:0000256" key="2">
    <source>
        <dbReference type="ARBA" id="ARBA00022490"/>
    </source>
</evidence>
<name>A0ABN9GTG2_9NEOB</name>
<gene>
    <name evidence="5" type="ORF">SPARVUS_LOCUS14756370</name>
</gene>
<dbReference type="InterPro" id="IPR036291">
    <property type="entry name" value="NAD(P)-bd_dom_sf"/>
</dbReference>
<keyword evidence="2" id="KW-0963">Cytoplasm</keyword>
<evidence type="ECO:0000313" key="5">
    <source>
        <dbReference type="EMBL" id="CAI9612762.1"/>
    </source>
</evidence>
<comment type="subcellular location">
    <subcellularLocation>
        <location evidence="1">Cytoplasm</location>
    </subcellularLocation>
</comment>
<evidence type="ECO:0000256" key="1">
    <source>
        <dbReference type="ARBA" id="ARBA00004496"/>
    </source>
</evidence>
<protein>
    <recommendedName>
        <fullName evidence="7">Sepiapterin reductase</fullName>
    </recommendedName>
</protein>
<dbReference type="Proteomes" id="UP001162483">
    <property type="component" value="Unassembled WGS sequence"/>
</dbReference>